<organism evidence="1 2">
    <name type="scientific">Trapa natans</name>
    <name type="common">Water chestnut</name>
    <dbReference type="NCBI Taxonomy" id="22666"/>
    <lineage>
        <taxon>Eukaryota</taxon>
        <taxon>Viridiplantae</taxon>
        <taxon>Streptophyta</taxon>
        <taxon>Embryophyta</taxon>
        <taxon>Tracheophyta</taxon>
        <taxon>Spermatophyta</taxon>
        <taxon>Magnoliopsida</taxon>
        <taxon>eudicotyledons</taxon>
        <taxon>Gunneridae</taxon>
        <taxon>Pentapetalae</taxon>
        <taxon>rosids</taxon>
        <taxon>malvids</taxon>
        <taxon>Myrtales</taxon>
        <taxon>Lythraceae</taxon>
        <taxon>Trapa</taxon>
    </lineage>
</organism>
<comment type="caution">
    <text evidence="1">The sequence shown here is derived from an EMBL/GenBank/DDBJ whole genome shotgun (WGS) entry which is preliminary data.</text>
</comment>
<dbReference type="AlphaFoldDB" id="A0AAN7RFM9"/>
<name>A0AAN7RFM9_TRANT</name>
<accession>A0AAN7RFM9</accession>
<evidence type="ECO:0000313" key="2">
    <source>
        <dbReference type="Proteomes" id="UP001346149"/>
    </source>
</evidence>
<dbReference type="EMBL" id="JAXQNO010000003">
    <property type="protein sequence ID" value="KAK4800960.1"/>
    <property type="molecule type" value="Genomic_DNA"/>
</dbReference>
<dbReference type="Proteomes" id="UP001346149">
    <property type="component" value="Unassembled WGS sequence"/>
</dbReference>
<reference evidence="1 2" key="1">
    <citation type="journal article" date="2023" name="Hortic Res">
        <title>Pangenome of water caltrop reveals structural variations and asymmetric subgenome divergence after allopolyploidization.</title>
        <authorList>
            <person name="Zhang X."/>
            <person name="Chen Y."/>
            <person name="Wang L."/>
            <person name="Yuan Y."/>
            <person name="Fang M."/>
            <person name="Shi L."/>
            <person name="Lu R."/>
            <person name="Comes H.P."/>
            <person name="Ma Y."/>
            <person name="Chen Y."/>
            <person name="Huang G."/>
            <person name="Zhou Y."/>
            <person name="Zheng Z."/>
            <person name="Qiu Y."/>
        </authorList>
    </citation>
    <scope>NUCLEOTIDE SEQUENCE [LARGE SCALE GENOMIC DNA]</scope>
    <source>
        <strain evidence="1">F231</strain>
    </source>
</reference>
<protein>
    <submittedName>
        <fullName evidence="1">Uncharacterized protein</fullName>
    </submittedName>
</protein>
<sequence>MNSTGVIVESIELAIQRSSRPPAPLLQGSHQQPPASSRLRHAFLPPSHVVESLLSLQSFFTPFVPDLPSLASVSSSLKGESEKDPELIYKTWLKSKFDESVRSLVGVVVSSDPTVALKVHTENVGGGDGSRARLSLEQTIHKIHSIISHIPPP</sequence>
<evidence type="ECO:0000313" key="1">
    <source>
        <dbReference type="EMBL" id="KAK4800960.1"/>
    </source>
</evidence>
<keyword evidence="2" id="KW-1185">Reference proteome</keyword>
<proteinExistence type="predicted"/>
<gene>
    <name evidence="1" type="ORF">SAY86_021447</name>
</gene>